<keyword evidence="6 8" id="KW-0342">GTP-binding</keyword>
<organism evidence="10 11">
    <name type="scientific">Paenibacillus thiaminolyticus</name>
    <name type="common">Bacillus thiaminolyticus</name>
    <dbReference type="NCBI Taxonomy" id="49283"/>
    <lineage>
        <taxon>Bacteria</taxon>
        <taxon>Bacillati</taxon>
        <taxon>Bacillota</taxon>
        <taxon>Bacilli</taxon>
        <taxon>Bacillales</taxon>
        <taxon>Paenibacillaceae</taxon>
        <taxon>Paenibacillus</taxon>
    </lineage>
</organism>
<comment type="domain">
    <text evidence="8">The N-terminal domain determines nucleotide recognition and specific binding, while the C-terminal domain determines the specific binding to the target protein.</text>
</comment>
<comment type="subcellular location">
    <subcellularLocation>
        <location evidence="8">Cytoplasm</location>
    </subcellularLocation>
</comment>
<keyword evidence="2 8" id="KW-0808">Transferase</keyword>
<dbReference type="CDD" id="cd02503">
    <property type="entry name" value="MobA"/>
    <property type="match status" value="1"/>
</dbReference>
<dbReference type="Gene3D" id="3.90.550.10">
    <property type="entry name" value="Spore Coat Polysaccharide Biosynthesis Protein SpsA, Chain A"/>
    <property type="match status" value="1"/>
</dbReference>
<evidence type="ECO:0000256" key="3">
    <source>
        <dbReference type="ARBA" id="ARBA00022723"/>
    </source>
</evidence>
<proteinExistence type="inferred from homology"/>
<dbReference type="InterPro" id="IPR013482">
    <property type="entry name" value="Molybde_CF_guanTrfase"/>
</dbReference>
<evidence type="ECO:0000256" key="5">
    <source>
        <dbReference type="ARBA" id="ARBA00022842"/>
    </source>
</evidence>
<reference evidence="10 11" key="1">
    <citation type="submission" date="2018-09" db="EMBL/GenBank/DDBJ databases">
        <title>Paenibacillus SK2017-BO5.</title>
        <authorList>
            <person name="Piskunova J.V."/>
            <person name="Dubiley S.A."/>
            <person name="Severinov K.V."/>
        </authorList>
    </citation>
    <scope>NUCLEOTIDE SEQUENCE [LARGE SCALE GENOMIC DNA]</scope>
    <source>
        <strain evidence="10 11">BO5</strain>
    </source>
</reference>
<evidence type="ECO:0000313" key="10">
    <source>
        <dbReference type="EMBL" id="RJG22114.1"/>
    </source>
</evidence>
<evidence type="ECO:0000256" key="2">
    <source>
        <dbReference type="ARBA" id="ARBA00022679"/>
    </source>
</evidence>
<feature type="domain" description="MobA-like NTP transferase" evidence="9">
    <location>
        <begin position="5"/>
        <end position="159"/>
    </location>
</feature>
<evidence type="ECO:0000256" key="7">
    <source>
        <dbReference type="ARBA" id="ARBA00023150"/>
    </source>
</evidence>
<dbReference type="GO" id="GO:0005525">
    <property type="term" value="F:GTP binding"/>
    <property type="evidence" value="ECO:0007669"/>
    <property type="project" value="UniProtKB-UniRule"/>
</dbReference>
<protein>
    <recommendedName>
        <fullName evidence="8">Probable molybdenum cofactor guanylyltransferase</fullName>
        <shortName evidence="8">MoCo guanylyltransferase</shortName>
        <ecNumber evidence="8">2.7.7.77</ecNumber>
    </recommendedName>
    <alternativeName>
        <fullName evidence="8">GTP:molybdopterin guanylyltransferase</fullName>
    </alternativeName>
    <alternativeName>
        <fullName evidence="8">Mo-MPT guanylyltransferase</fullName>
    </alternativeName>
    <alternativeName>
        <fullName evidence="8">Molybdopterin guanylyltransferase</fullName>
    </alternativeName>
    <alternativeName>
        <fullName evidence="8">Molybdopterin-guanine dinucleotide synthase</fullName>
        <shortName evidence="8">MGD synthase</shortName>
    </alternativeName>
</protein>
<sequence length="218" mass="24456">MTVSGVILAGGRNTRMNGMNKALLRIQGATFIEQQVCRMRELCRSILVVTPEPALYTGLLANVQYVSDIYPGRGPLSGLHAAFRIVPTEYAWVVGCDYPAISAQAAEWMRRRAQEGDYDAVLPIAAGSHQMLHALYRPRRLLPVITERMRAGRHRLSGLLESCSWLGIAEEEWNRARIPLDFIRDVDTPGEYEALLNECAQASVWKEESNRGRSETQI</sequence>
<dbReference type="InterPro" id="IPR025877">
    <property type="entry name" value="MobA-like_NTP_Trfase"/>
</dbReference>
<evidence type="ECO:0000256" key="8">
    <source>
        <dbReference type="HAMAP-Rule" id="MF_00316"/>
    </source>
</evidence>
<feature type="binding site" evidence="8">
    <location>
        <position position="21"/>
    </location>
    <ligand>
        <name>GTP</name>
        <dbReference type="ChEBI" id="CHEBI:37565"/>
    </ligand>
</feature>
<feature type="binding site" evidence="8">
    <location>
        <begin position="8"/>
        <end position="10"/>
    </location>
    <ligand>
        <name>GTP</name>
        <dbReference type="ChEBI" id="CHEBI:37565"/>
    </ligand>
</feature>
<evidence type="ECO:0000313" key="11">
    <source>
        <dbReference type="Proteomes" id="UP000266177"/>
    </source>
</evidence>
<evidence type="ECO:0000259" key="9">
    <source>
        <dbReference type="Pfam" id="PF12804"/>
    </source>
</evidence>
<keyword evidence="4 8" id="KW-0547">Nucleotide-binding</keyword>
<feature type="binding site" evidence="8">
    <location>
        <position position="68"/>
    </location>
    <ligand>
        <name>GTP</name>
        <dbReference type="ChEBI" id="CHEBI:37565"/>
    </ligand>
</feature>
<keyword evidence="1 8" id="KW-0963">Cytoplasm</keyword>
<dbReference type="InterPro" id="IPR029044">
    <property type="entry name" value="Nucleotide-diphossugar_trans"/>
</dbReference>
<keyword evidence="5 8" id="KW-0460">Magnesium</keyword>
<keyword evidence="10" id="KW-0548">Nucleotidyltransferase</keyword>
<name>A0A3A3GEL2_PANTH</name>
<gene>
    <name evidence="8" type="primary">mobA</name>
    <name evidence="10" type="ORF">DQX05_18595</name>
</gene>
<dbReference type="RefSeq" id="WP_119795007.1">
    <property type="nucleotide sequence ID" value="NZ_QYZD01000018.1"/>
</dbReference>
<dbReference type="EC" id="2.7.7.77" evidence="8"/>
<dbReference type="PANTHER" id="PTHR19136">
    <property type="entry name" value="MOLYBDENUM COFACTOR GUANYLYLTRANSFERASE"/>
    <property type="match status" value="1"/>
</dbReference>
<dbReference type="GO" id="GO:0046872">
    <property type="term" value="F:metal ion binding"/>
    <property type="evidence" value="ECO:0007669"/>
    <property type="project" value="UniProtKB-KW"/>
</dbReference>
<dbReference type="SUPFAM" id="SSF53448">
    <property type="entry name" value="Nucleotide-diphospho-sugar transferases"/>
    <property type="match status" value="1"/>
</dbReference>
<dbReference type="GO" id="GO:0006777">
    <property type="term" value="P:Mo-molybdopterin cofactor biosynthetic process"/>
    <property type="evidence" value="ECO:0007669"/>
    <property type="project" value="UniProtKB-KW"/>
</dbReference>
<comment type="caution">
    <text evidence="8">Lacks conserved residue(s) required for the propagation of feature annotation.</text>
</comment>
<dbReference type="HAMAP" id="MF_00316">
    <property type="entry name" value="MobA"/>
    <property type="match status" value="1"/>
</dbReference>
<dbReference type="GO" id="GO:0005737">
    <property type="term" value="C:cytoplasm"/>
    <property type="evidence" value="ECO:0007669"/>
    <property type="project" value="UniProtKB-SubCell"/>
</dbReference>
<accession>A0A3A3GEL2</accession>
<keyword evidence="3 8" id="KW-0479">Metal-binding</keyword>
<evidence type="ECO:0000256" key="4">
    <source>
        <dbReference type="ARBA" id="ARBA00022741"/>
    </source>
</evidence>
<evidence type="ECO:0000256" key="1">
    <source>
        <dbReference type="ARBA" id="ARBA00022490"/>
    </source>
</evidence>
<comment type="cofactor">
    <cofactor evidence="8">
        <name>Mg(2+)</name>
        <dbReference type="ChEBI" id="CHEBI:18420"/>
    </cofactor>
</comment>
<comment type="catalytic activity">
    <reaction evidence="8">
        <text>Mo-molybdopterin + GTP + H(+) = Mo-molybdopterin guanine dinucleotide + diphosphate</text>
        <dbReference type="Rhea" id="RHEA:34243"/>
        <dbReference type="ChEBI" id="CHEBI:15378"/>
        <dbReference type="ChEBI" id="CHEBI:33019"/>
        <dbReference type="ChEBI" id="CHEBI:37565"/>
        <dbReference type="ChEBI" id="CHEBI:71302"/>
        <dbReference type="ChEBI" id="CHEBI:71310"/>
        <dbReference type="EC" id="2.7.7.77"/>
    </reaction>
</comment>
<comment type="similarity">
    <text evidence="8">Belongs to the MobA family.</text>
</comment>
<dbReference type="AlphaFoldDB" id="A0A3A3GEL2"/>
<comment type="function">
    <text evidence="8">Transfers a GMP moiety from GTP to Mo-molybdopterin (Mo-MPT) cofactor (Moco or molybdenum cofactor) to form Mo-molybdopterin guanine dinucleotide (Mo-MGD) cofactor.</text>
</comment>
<dbReference type="Proteomes" id="UP000266177">
    <property type="component" value="Unassembled WGS sequence"/>
</dbReference>
<dbReference type="OrthoDB" id="9788394at2"/>
<evidence type="ECO:0000256" key="6">
    <source>
        <dbReference type="ARBA" id="ARBA00023134"/>
    </source>
</evidence>
<keyword evidence="7 8" id="KW-0501">Molybdenum cofactor biosynthesis</keyword>
<feature type="binding site" evidence="8">
    <location>
        <position position="97"/>
    </location>
    <ligand>
        <name>Mg(2+)</name>
        <dbReference type="ChEBI" id="CHEBI:18420"/>
    </ligand>
</feature>
<dbReference type="Pfam" id="PF12804">
    <property type="entry name" value="NTP_transf_3"/>
    <property type="match status" value="1"/>
</dbReference>
<dbReference type="GO" id="GO:0061603">
    <property type="term" value="F:molybdenum cofactor guanylyltransferase activity"/>
    <property type="evidence" value="ECO:0007669"/>
    <property type="project" value="UniProtKB-EC"/>
</dbReference>
<feature type="binding site" evidence="8">
    <location>
        <position position="97"/>
    </location>
    <ligand>
        <name>GTP</name>
        <dbReference type="ChEBI" id="CHEBI:37565"/>
    </ligand>
</feature>
<dbReference type="PANTHER" id="PTHR19136:SF81">
    <property type="entry name" value="MOLYBDENUM COFACTOR GUANYLYLTRANSFERASE"/>
    <property type="match status" value="1"/>
</dbReference>
<dbReference type="EMBL" id="QYZD01000018">
    <property type="protein sequence ID" value="RJG22114.1"/>
    <property type="molecule type" value="Genomic_DNA"/>
</dbReference>
<comment type="caution">
    <text evidence="10">The sequence shown here is derived from an EMBL/GenBank/DDBJ whole genome shotgun (WGS) entry which is preliminary data.</text>
</comment>